<keyword evidence="3" id="KW-1185">Reference proteome</keyword>
<gene>
    <name evidence="2" type="ORF">NUH88_09700</name>
</gene>
<name>A0A9J7AYU6_9PROT</name>
<evidence type="ECO:0000313" key="2">
    <source>
        <dbReference type="EMBL" id="UUX51962.1"/>
    </source>
</evidence>
<accession>A0A9J7AYU6</accession>
<dbReference type="Proteomes" id="UP001060336">
    <property type="component" value="Chromosome"/>
</dbReference>
<dbReference type="AlphaFoldDB" id="A0A9J7AYU6"/>
<evidence type="ECO:0000313" key="3">
    <source>
        <dbReference type="Proteomes" id="UP001060336"/>
    </source>
</evidence>
<evidence type="ECO:0000256" key="1">
    <source>
        <dbReference type="SAM" id="Phobius"/>
    </source>
</evidence>
<feature type="transmembrane region" description="Helical" evidence="1">
    <location>
        <begin position="25"/>
        <end position="44"/>
    </location>
</feature>
<organism evidence="2 3">
    <name type="scientific">Nisaea acidiphila</name>
    <dbReference type="NCBI Taxonomy" id="1862145"/>
    <lineage>
        <taxon>Bacteria</taxon>
        <taxon>Pseudomonadati</taxon>
        <taxon>Pseudomonadota</taxon>
        <taxon>Alphaproteobacteria</taxon>
        <taxon>Rhodospirillales</taxon>
        <taxon>Thalassobaculaceae</taxon>
        <taxon>Nisaea</taxon>
    </lineage>
</organism>
<sequence length="47" mass="5488">MSAMSDDRKPETREQFYARKRGKNLAILACIIAFFVLFYVITILKMS</sequence>
<dbReference type="EMBL" id="CP102480">
    <property type="protein sequence ID" value="UUX51962.1"/>
    <property type="molecule type" value="Genomic_DNA"/>
</dbReference>
<proteinExistence type="predicted"/>
<reference evidence="2" key="1">
    <citation type="submission" date="2022-08" db="EMBL/GenBank/DDBJ databases">
        <title>Nisaea acidiphila sp. nov., isolated from a marine algal debris and emended description of the genus Nisaea Urios et al. 2008.</title>
        <authorList>
            <person name="Kwon K."/>
        </authorList>
    </citation>
    <scope>NUCLEOTIDE SEQUENCE</scope>
    <source>
        <strain evidence="2">MEBiC11861</strain>
    </source>
</reference>
<dbReference type="KEGG" id="naci:NUH88_09700"/>
<protein>
    <submittedName>
        <fullName evidence="2">Uncharacterized protein</fullName>
    </submittedName>
</protein>
<keyword evidence="1" id="KW-0472">Membrane</keyword>
<dbReference type="RefSeq" id="WP_257771745.1">
    <property type="nucleotide sequence ID" value="NZ_CP102480.1"/>
</dbReference>
<keyword evidence="1" id="KW-1133">Transmembrane helix</keyword>
<keyword evidence="1" id="KW-0812">Transmembrane</keyword>